<accession>A0ABY2WHM5</accession>
<name>A0ABY2WHM5_9FLAO</name>
<keyword evidence="2" id="KW-1185">Reference proteome</keyword>
<evidence type="ECO:0000313" key="2">
    <source>
        <dbReference type="Proteomes" id="UP000751614"/>
    </source>
</evidence>
<comment type="caution">
    <text evidence="1">The sequence shown here is derived from an EMBL/GenBank/DDBJ whole genome shotgun (WGS) entry which is preliminary data.</text>
</comment>
<proteinExistence type="predicted"/>
<gene>
    <name evidence="1" type="ORF">FGG15_16665</name>
</gene>
<organism evidence="1 2">
    <name type="scientific">Flagellimonas algicola</name>
    <dbReference type="NCBI Taxonomy" id="2583815"/>
    <lineage>
        <taxon>Bacteria</taxon>
        <taxon>Pseudomonadati</taxon>
        <taxon>Bacteroidota</taxon>
        <taxon>Flavobacteriia</taxon>
        <taxon>Flavobacteriales</taxon>
        <taxon>Flavobacteriaceae</taxon>
        <taxon>Flagellimonas</taxon>
    </lineage>
</organism>
<sequence length="74" mass="8738">MNAELLKTYKQLEGMPQTEEVVQIKNQIKESLYQQLRFHFLELSRIGQVIGYDELQSEQSKAIELLEIEKQRGK</sequence>
<dbReference type="Proteomes" id="UP000751614">
    <property type="component" value="Unassembled WGS sequence"/>
</dbReference>
<reference evidence="1 2" key="1">
    <citation type="submission" date="2019-05" db="EMBL/GenBank/DDBJ databases">
        <title>Flagellimonas sp. AsT0115, sp. nov., isolated from a marine red algae, Asparagopsis taxiformis.</title>
        <authorList>
            <person name="Kim J."/>
            <person name="Jeong S.E."/>
            <person name="Jeon C.O."/>
        </authorList>
    </citation>
    <scope>NUCLEOTIDE SEQUENCE [LARGE SCALE GENOMIC DNA]</scope>
    <source>
        <strain evidence="1 2">AsT0115</strain>
    </source>
</reference>
<dbReference type="RefSeq" id="WP_138838438.1">
    <property type="nucleotide sequence ID" value="NZ_VCNI01000003.1"/>
</dbReference>
<protein>
    <submittedName>
        <fullName evidence="1">Uncharacterized protein</fullName>
    </submittedName>
</protein>
<evidence type="ECO:0000313" key="1">
    <source>
        <dbReference type="EMBL" id="TMU50860.1"/>
    </source>
</evidence>
<dbReference type="EMBL" id="VCNI01000003">
    <property type="protein sequence ID" value="TMU50860.1"/>
    <property type="molecule type" value="Genomic_DNA"/>
</dbReference>